<dbReference type="InterPro" id="IPR034746">
    <property type="entry name" value="POTRA"/>
</dbReference>
<keyword evidence="6 8" id="KW-0472">Membrane</keyword>
<evidence type="ECO:0000256" key="2">
    <source>
        <dbReference type="ARBA" id="ARBA00022475"/>
    </source>
</evidence>
<protein>
    <submittedName>
        <fullName evidence="10">Cell division protein FtsQ</fullName>
    </submittedName>
</protein>
<dbReference type="InterPro" id="IPR013685">
    <property type="entry name" value="POTRA_FtsQ_type"/>
</dbReference>
<feature type="transmembrane region" description="Helical" evidence="8">
    <location>
        <begin position="28"/>
        <end position="52"/>
    </location>
</feature>
<dbReference type="PANTHER" id="PTHR37820">
    <property type="entry name" value="CELL DIVISION PROTEIN DIVIB"/>
    <property type="match status" value="1"/>
</dbReference>
<comment type="subcellular location">
    <subcellularLocation>
        <location evidence="1">Membrane</location>
    </subcellularLocation>
</comment>
<dbReference type="GO" id="GO:0005886">
    <property type="term" value="C:plasma membrane"/>
    <property type="evidence" value="ECO:0007669"/>
    <property type="project" value="TreeGrafter"/>
</dbReference>
<proteinExistence type="predicted"/>
<comment type="caution">
    <text evidence="10">The sequence shown here is derived from an EMBL/GenBank/DDBJ whole genome shotgun (WGS) entry which is preliminary data.</text>
</comment>
<gene>
    <name evidence="10" type="ORF">BH720_04560</name>
</gene>
<keyword evidence="3 10" id="KW-0132">Cell division</keyword>
<reference evidence="10" key="1">
    <citation type="submission" date="2016-09" db="EMBL/GenBank/DDBJ databases">
        <title>Draft genome of thermotolerant cyanobacterium Desertifilum sp. strain IPPAS B-1220.</title>
        <authorList>
            <person name="Sinetova M.A."/>
            <person name="Bolakhan K."/>
            <person name="Zayadan B.K."/>
            <person name="Mironov K.S."/>
            <person name="Ustinova V."/>
            <person name="Kupriyanova E.V."/>
            <person name="Sidorov R.A."/>
            <person name="Skrypnik A.N."/>
            <person name="Gogoleva N.E."/>
            <person name="Gogolev Y.V."/>
            <person name="Los D.A."/>
        </authorList>
    </citation>
    <scope>NUCLEOTIDE SEQUENCE [LARGE SCALE GENOMIC DNA]</scope>
    <source>
        <strain evidence="10">IPPAS B-1220</strain>
    </source>
</reference>
<dbReference type="AlphaFoldDB" id="A0A1E5QPC3"/>
<feature type="domain" description="POTRA" evidence="9">
    <location>
        <begin position="51"/>
        <end position="123"/>
    </location>
</feature>
<dbReference type="PROSITE" id="PS51779">
    <property type="entry name" value="POTRA"/>
    <property type="match status" value="1"/>
</dbReference>
<keyword evidence="5 8" id="KW-1133">Transmembrane helix</keyword>
<dbReference type="PANTHER" id="PTHR37820:SF1">
    <property type="entry name" value="CELL DIVISION PROTEIN FTSQ"/>
    <property type="match status" value="1"/>
</dbReference>
<keyword evidence="7" id="KW-0131">Cell cycle</keyword>
<evidence type="ECO:0000256" key="3">
    <source>
        <dbReference type="ARBA" id="ARBA00022618"/>
    </source>
</evidence>
<dbReference type="Pfam" id="PF08478">
    <property type="entry name" value="POTRA_1"/>
    <property type="match status" value="1"/>
</dbReference>
<evidence type="ECO:0000313" key="10">
    <source>
        <dbReference type="EMBL" id="OEJ76447.1"/>
    </source>
</evidence>
<evidence type="ECO:0000256" key="8">
    <source>
        <dbReference type="SAM" id="Phobius"/>
    </source>
</evidence>
<dbReference type="Gene3D" id="3.10.20.310">
    <property type="entry name" value="membrane protein fhac"/>
    <property type="match status" value="1"/>
</dbReference>
<dbReference type="GO" id="GO:0051301">
    <property type="term" value="P:cell division"/>
    <property type="evidence" value="ECO:0007669"/>
    <property type="project" value="UniProtKB-KW"/>
</dbReference>
<evidence type="ECO:0000259" key="9">
    <source>
        <dbReference type="PROSITE" id="PS51779"/>
    </source>
</evidence>
<organism evidence="10">
    <name type="scientific">Desertifilum tharense IPPAS B-1220</name>
    <dbReference type="NCBI Taxonomy" id="1781255"/>
    <lineage>
        <taxon>Bacteria</taxon>
        <taxon>Bacillati</taxon>
        <taxon>Cyanobacteriota</taxon>
        <taxon>Cyanophyceae</taxon>
        <taxon>Desertifilales</taxon>
        <taxon>Desertifilaceae</taxon>
        <taxon>Desertifilum</taxon>
    </lineage>
</organism>
<keyword evidence="2" id="KW-1003">Cell membrane</keyword>
<evidence type="ECO:0000256" key="7">
    <source>
        <dbReference type="ARBA" id="ARBA00023306"/>
    </source>
</evidence>
<dbReference type="RefSeq" id="WP_069965977.1">
    <property type="nucleotide sequence ID" value="NZ_CM124774.1"/>
</dbReference>
<keyword evidence="4 8" id="KW-0812">Transmembrane</keyword>
<dbReference type="STRING" id="1781255.BH720_04560"/>
<evidence type="ECO:0000256" key="5">
    <source>
        <dbReference type="ARBA" id="ARBA00022989"/>
    </source>
</evidence>
<evidence type="ECO:0000256" key="4">
    <source>
        <dbReference type="ARBA" id="ARBA00022692"/>
    </source>
</evidence>
<accession>A0A1E5QPC3</accession>
<sequence>MITSVTQADLATRRQHLRKSRRIKIVQTIWRSAVVSGIAGGVVWVTTLPGWVIRQSEQVAIAGNQFLSTQAIRSLLPIDYPQSLFRLEPYNIANTLEAKGPIAAARVNRQLFPPRLTVQVTERHPVAVAIAPAGHHPSQNASVGLLDDQGVWMPQESYTALNQSFPLPTLKIVGKPDTYRSHWREVYQIIHRSPIQITSIDWQDTNNLKLDTELGVIHLGPYSPKFEQQIKTLDQMRQLSERVNPAQIAYIDLKNPAAPMLQLR</sequence>
<name>A0A1E5QPC3_9CYAN</name>
<dbReference type="InterPro" id="IPR050487">
    <property type="entry name" value="FtsQ_DivIB"/>
</dbReference>
<dbReference type="EMBL" id="MJGC01000038">
    <property type="protein sequence ID" value="OEJ76447.1"/>
    <property type="molecule type" value="Genomic_DNA"/>
</dbReference>
<dbReference type="OrthoDB" id="527430at2"/>
<evidence type="ECO:0000256" key="1">
    <source>
        <dbReference type="ARBA" id="ARBA00004370"/>
    </source>
</evidence>
<evidence type="ECO:0000256" key="6">
    <source>
        <dbReference type="ARBA" id="ARBA00023136"/>
    </source>
</evidence>